<proteinExistence type="predicted"/>
<protein>
    <submittedName>
        <fullName evidence="1">Uncharacterized protein</fullName>
    </submittedName>
</protein>
<evidence type="ECO:0000313" key="2">
    <source>
        <dbReference type="Proteomes" id="UP001056120"/>
    </source>
</evidence>
<keyword evidence="2" id="KW-1185">Reference proteome</keyword>
<sequence>MDSMDPSLIITDPGEQKWTGVISEILSRQLEIHLEIPPVSIFQVPETITTEKPEAYKPQRKGFGPYHHFRPQPYTKMEQKKPVVVQKVIQDHKIEGFRLTVLDKVQKLVPVVRPCYEMFLQDDNDSMAWVFAIDGLFLLNLFQTYDSDISTKELLAQDIMMVENQIPFMVLKEIYEAFHSSSGTILYIYFTFHVKIFCSPLMEVNEGLHSSSSEEEEEEEEEKDDEDEEITEDNEIPFMWSNFLKNVPQKEVVLLYEKIITSLQKFTRNNITFPSASQLQGKAGFRFHALEKDEGIQLIHVDFSNNFHLPCVTMNNDSEVILRNLVGYETLMPDSNKFPLAEYMGLMCRLVINVDDVKLLRKENIIKGDLGDDEVAKIFIEMSSSIPSLKTKEKSKLQEMIDDVNKVYESRLKIKTYLFLKTLASWLMVVLTAIGSFVGATWKIVAFKISIVTVLMLTYQAYCDVYGCGKTRAM</sequence>
<dbReference type="Proteomes" id="UP001056120">
    <property type="component" value="Linkage Group LG11"/>
</dbReference>
<gene>
    <name evidence="1" type="ORF">L1987_32737</name>
</gene>
<accession>A0ACB9HQS7</accession>
<evidence type="ECO:0000313" key="1">
    <source>
        <dbReference type="EMBL" id="KAI3797480.1"/>
    </source>
</evidence>
<comment type="caution">
    <text evidence="1">The sequence shown here is derived from an EMBL/GenBank/DDBJ whole genome shotgun (WGS) entry which is preliminary data.</text>
</comment>
<name>A0ACB9HQS7_9ASTR</name>
<reference evidence="2" key="1">
    <citation type="journal article" date="2022" name="Mol. Ecol. Resour.">
        <title>The genomes of chicory, endive, great burdock and yacon provide insights into Asteraceae palaeo-polyploidization history and plant inulin production.</title>
        <authorList>
            <person name="Fan W."/>
            <person name="Wang S."/>
            <person name="Wang H."/>
            <person name="Wang A."/>
            <person name="Jiang F."/>
            <person name="Liu H."/>
            <person name="Zhao H."/>
            <person name="Xu D."/>
            <person name="Zhang Y."/>
        </authorList>
    </citation>
    <scope>NUCLEOTIDE SEQUENCE [LARGE SCALE GENOMIC DNA]</scope>
    <source>
        <strain evidence="2">cv. Yunnan</strain>
    </source>
</reference>
<organism evidence="1 2">
    <name type="scientific">Smallanthus sonchifolius</name>
    <dbReference type="NCBI Taxonomy" id="185202"/>
    <lineage>
        <taxon>Eukaryota</taxon>
        <taxon>Viridiplantae</taxon>
        <taxon>Streptophyta</taxon>
        <taxon>Embryophyta</taxon>
        <taxon>Tracheophyta</taxon>
        <taxon>Spermatophyta</taxon>
        <taxon>Magnoliopsida</taxon>
        <taxon>eudicotyledons</taxon>
        <taxon>Gunneridae</taxon>
        <taxon>Pentapetalae</taxon>
        <taxon>asterids</taxon>
        <taxon>campanulids</taxon>
        <taxon>Asterales</taxon>
        <taxon>Asteraceae</taxon>
        <taxon>Asteroideae</taxon>
        <taxon>Heliantheae alliance</taxon>
        <taxon>Millerieae</taxon>
        <taxon>Smallanthus</taxon>
    </lineage>
</organism>
<dbReference type="EMBL" id="CM042028">
    <property type="protein sequence ID" value="KAI3797480.1"/>
    <property type="molecule type" value="Genomic_DNA"/>
</dbReference>
<reference evidence="1 2" key="2">
    <citation type="journal article" date="2022" name="Mol. Ecol. Resour.">
        <title>The genomes of chicory, endive, great burdock and yacon provide insights into Asteraceae paleo-polyploidization history and plant inulin production.</title>
        <authorList>
            <person name="Fan W."/>
            <person name="Wang S."/>
            <person name="Wang H."/>
            <person name="Wang A."/>
            <person name="Jiang F."/>
            <person name="Liu H."/>
            <person name="Zhao H."/>
            <person name="Xu D."/>
            <person name="Zhang Y."/>
        </authorList>
    </citation>
    <scope>NUCLEOTIDE SEQUENCE [LARGE SCALE GENOMIC DNA]</scope>
    <source>
        <strain evidence="2">cv. Yunnan</strain>
        <tissue evidence="1">Leaves</tissue>
    </source>
</reference>